<dbReference type="HAMAP" id="MF_00048">
    <property type="entry name" value="UPF0102"/>
    <property type="match status" value="1"/>
</dbReference>
<dbReference type="Proteomes" id="UP000220394">
    <property type="component" value="Chromosome"/>
</dbReference>
<dbReference type="AlphaFoldDB" id="A0A291PJ80"/>
<dbReference type="InterPro" id="IPR003509">
    <property type="entry name" value="UPF0102_YraN-like"/>
</dbReference>
<feature type="region of interest" description="Disordered" evidence="3">
    <location>
        <begin position="1"/>
        <end position="22"/>
    </location>
</feature>
<reference evidence="4 5" key="1">
    <citation type="submission" date="2017-08" db="EMBL/GenBank/DDBJ databases">
        <title>Complete Genome Sequence of Acetobacter tropicalis Oregon-R-modENCODE STRAIN BDGP1, an acetic acid bacterium isolated from Drosophila melanogaster gut.</title>
        <authorList>
            <person name="Wan K.H."/>
            <person name="Yu C."/>
            <person name="Park S."/>
            <person name="Hammonds A.S."/>
            <person name="Booth B.W."/>
            <person name="Celniker S.E."/>
        </authorList>
    </citation>
    <scope>NUCLEOTIDE SEQUENCE [LARGE SCALE GENOMIC DNA]</scope>
    <source>
        <strain evidence="4 5">BDGP1</strain>
    </source>
</reference>
<evidence type="ECO:0000256" key="2">
    <source>
        <dbReference type="HAMAP-Rule" id="MF_00048"/>
    </source>
</evidence>
<dbReference type="InterPro" id="IPR011335">
    <property type="entry name" value="Restrct_endonuc-II-like"/>
</dbReference>
<comment type="similarity">
    <text evidence="1 2">Belongs to the UPF0102 family.</text>
</comment>
<dbReference type="EMBL" id="CP022699">
    <property type="protein sequence ID" value="ATJ91448.1"/>
    <property type="molecule type" value="Genomic_DNA"/>
</dbReference>
<gene>
    <name evidence="4" type="ORF">CIW82_12885</name>
</gene>
<dbReference type="Pfam" id="PF02021">
    <property type="entry name" value="UPF0102"/>
    <property type="match status" value="1"/>
</dbReference>
<accession>A0A291PJ80</accession>
<name>A0A291PJ80_9PROT</name>
<dbReference type="Gene3D" id="3.40.1350.10">
    <property type="match status" value="1"/>
</dbReference>
<evidence type="ECO:0000313" key="4">
    <source>
        <dbReference type="EMBL" id="ATJ91448.1"/>
    </source>
</evidence>
<sequence length="145" mass="16829">MLAKDDAVRTVTYKKPPQQGQASSVRKVRGYVAYNDGLSAEETVKTFCIQQGWIILGQRAKTPRGEIDIVMRKGAMICFVEVKKRKAQRDAAECLLPAQQRRLFRAAECLLSYHPEWHYEELRFDLITVDEKNEVVWIKDIIRQM</sequence>
<evidence type="ECO:0000256" key="3">
    <source>
        <dbReference type="SAM" id="MobiDB-lite"/>
    </source>
</evidence>
<dbReference type="PANTHER" id="PTHR34039">
    <property type="entry name" value="UPF0102 PROTEIN YRAN"/>
    <property type="match status" value="1"/>
</dbReference>
<evidence type="ECO:0000256" key="1">
    <source>
        <dbReference type="ARBA" id="ARBA00006738"/>
    </source>
</evidence>
<dbReference type="PANTHER" id="PTHR34039:SF1">
    <property type="entry name" value="UPF0102 PROTEIN YRAN"/>
    <property type="match status" value="1"/>
</dbReference>
<dbReference type="InterPro" id="IPR011856">
    <property type="entry name" value="tRNA_endonuc-like_dom_sf"/>
</dbReference>
<evidence type="ECO:0000313" key="5">
    <source>
        <dbReference type="Proteomes" id="UP000220394"/>
    </source>
</evidence>
<organism evidence="4 5">
    <name type="scientific">Acetobacter tropicalis</name>
    <dbReference type="NCBI Taxonomy" id="104102"/>
    <lineage>
        <taxon>Bacteria</taxon>
        <taxon>Pseudomonadati</taxon>
        <taxon>Pseudomonadota</taxon>
        <taxon>Alphaproteobacteria</taxon>
        <taxon>Acetobacterales</taxon>
        <taxon>Acetobacteraceae</taxon>
        <taxon>Acetobacter</taxon>
    </lineage>
</organism>
<dbReference type="SUPFAM" id="SSF52980">
    <property type="entry name" value="Restriction endonuclease-like"/>
    <property type="match status" value="1"/>
</dbReference>
<protein>
    <recommendedName>
        <fullName evidence="2">UPF0102 protein CIW82_12885</fullName>
    </recommendedName>
</protein>
<dbReference type="GO" id="GO:0003676">
    <property type="term" value="F:nucleic acid binding"/>
    <property type="evidence" value="ECO:0007669"/>
    <property type="project" value="InterPro"/>
</dbReference>
<proteinExistence type="inferred from homology"/>
<dbReference type="KEGG" id="ato:CIW82_12885"/>